<evidence type="ECO:0000259" key="2">
    <source>
        <dbReference type="PROSITE" id="PS50405"/>
    </source>
</evidence>
<dbReference type="SUPFAM" id="SSF52833">
    <property type="entry name" value="Thioredoxin-like"/>
    <property type="match status" value="1"/>
</dbReference>
<dbReference type="STRING" id="2769.B1N8I2"/>
<dbReference type="Pfam" id="PF14497">
    <property type="entry name" value="GST_C_3"/>
    <property type="match status" value="1"/>
</dbReference>
<dbReference type="CDD" id="cd03192">
    <property type="entry name" value="GST_C_Sigma_like"/>
    <property type="match status" value="1"/>
</dbReference>
<evidence type="ECO:0000313" key="3">
    <source>
        <dbReference type="EMBL" id="ABR14708.1"/>
    </source>
</evidence>
<organism evidence="3">
    <name type="scientific">Chondrus crispus</name>
    <name type="common">Carrageen Irish moss</name>
    <name type="synonym">Polymorpha crispa</name>
    <dbReference type="NCBI Taxonomy" id="2769"/>
    <lineage>
        <taxon>Eukaryota</taxon>
        <taxon>Rhodophyta</taxon>
        <taxon>Florideophyceae</taxon>
        <taxon>Rhodymeniophycidae</taxon>
        <taxon>Gigartinales</taxon>
        <taxon>Gigartinaceae</taxon>
        <taxon>Chondrus</taxon>
    </lineage>
</organism>
<name>B1N8I2_CHOCR</name>
<dbReference type="InterPro" id="IPR004046">
    <property type="entry name" value="GST_C"/>
</dbReference>
<evidence type="ECO:0000259" key="1">
    <source>
        <dbReference type="PROSITE" id="PS50404"/>
    </source>
</evidence>
<proteinExistence type="evidence at transcript level"/>
<dbReference type="CDD" id="cd03039">
    <property type="entry name" value="GST_N_Sigma_like"/>
    <property type="match status" value="1"/>
</dbReference>
<reference evidence="3" key="1">
    <citation type="journal article" date="2006" name="J. Phycol.">
        <title>An expressed sequence tag analysis of thallus and regenerating protoplasts of Chondrus crispus (Gigartinales, Rhodophyceae).</title>
        <authorList>
            <person name="Collen J."/>
            <person name="Roeder V."/>
            <person name="Rousvoal S."/>
            <person name="Collin O."/>
            <person name="Kloareg B."/>
            <person name="Boyen C."/>
        </authorList>
    </citation>
    <scope>NUCLEOTIDE SEQUENCE</scope>
</reference>
<dbReference type="InterPro" id="IPR004045">
    <property type="entry name" value="Glutathione_S-Trfase_N"/>
</dbReference>
<dbReference type="GeneID" id="17323446"/>
<dbReference type="InterPro" id="IPR036249">
    <property type="entry name" value="Thioredoxin-like_sf"/>
</dbReference>
<feature type="domain" description="GST C-terminal" evidence="2">
    <location>
        <begin position="83"/>
        <end position="210"/>
    </location>
</feature>
<dbReference type="EC" id="2.5.1.18" evidence="3"/>
<dbReference type="Gene3D" id="3.40.30.10">
    <property type="entry name" value="Glutaredoxin"/>
    <property type="match status" value="1"/>
</dbReference>
<dbReference type="PROSITE" id="PS50405">
    <property type="entry name" value="GST_CTER"/>
    <property type="match status" value="1"/>
</dbReference>
<reference evidence="4" key="4">
    <citation type="journal article" date="2013" name="Proc. Natl. Acad. Sci. U.S.A.">
        <title>Genome structure and metabolic features in the red seaweed Chondrus crispus shed light on evolution of the Archaeplastida.</title>
        <authorList>
            <person name="Collen J."/>
            <person name="Porcel B."/>
            <person name="Carre W."/>
            <person name="Ball S.G."/>
            <person name="Chaparro C."/>
            <person name="Tonon T."/>
            <person name="Barbeyron T."/>
            <person name="Michel G."/>
            <person name="Noel B."/>
            <person name="Valentin K."/>
            <person name="Elias M."/>
            <person name="Artiguenave F."/>
            <person name="Arun A."/>
            <person name="Aury J.M."/>
            <person name="Barbosa-Neto J.F."/>
            <person name="Bothwell J.H."/>
            <person name="Bouget F.Y."/>
            <person name="Brillet L."/>
            <person name="Cabello-Hurtado F."/>
            <person name="Capella-Gutierrez S."/>
            <person name="Charrier B."/>
            <person name="Cladiere L."/>
            <person name="Cock J.M."/>
            <person name="Coelho S.M."/>
            <person name="Colleoni C."/>
            <person name="Czjzek M."/>
            <person name="Da Silva C."/>
            <person name="Delage L."/>
            <person name="Denoeud F."/>
            <person name="Deschamps P."/>
            <person name="Dittami S.M."/>
            <person name="Gabalden T."/>
            <person name="Gachon C.M."/>
            <person name="Groisillier A."/>
            <person name="Herve C."/>
            <person name="Jabbari K."/>
            <person name="Katinka M."/>
            <person name="Kloareg B."/>
            <person name="Kowalczyk N."/>
            <person name="Labadie K."/>
            <person name="Leblanc C."/>
            <person name="Lopez P.J."/>
            <person name="McLachlan D.H."/>
            <person name="Meslet-Cladiere L."/>
            <person name="Moustafa A."/>
            <person name="Nehr Z."/>
            <person name="Nyvall Collen P."/>
            <person name="Panaud O."/>
            <person name="Partensky F."/>
            <person name="Poulain J."/>
            <person name="Rensing S.A."/>
            <person name="Rousvoal S."/>
            <person name="Samson G."/>
            <person name="Symeonidi A."/>
            <person name="Weissenbach J."/>
            <person name="Zambounis A."/>
            <person name="Wincker P."/>
            <person name="Boyen C."/>
        </authorList>
    </citation>
    <scope>NUCLEOTIDE SEQUENCE [LARGE SCALE GENOMIC DNA]</scope>
    <source>
        <strain evidence="4">Stackhouse</strain>
    </source>
</reference>
<sequence>MPSSELKLSYFGVSGRGEAARLALAIGDVEFENDTFGFGEWAARKPNTPYGSVPVFYVDGMVHAQSNAILRYCGRVAGLYPGCVKHALKVDELMDTTSDVITISGRGSGEGEEKLRAERKKFVDVEIPRYCGGIEKRLEQFGDGPYAVTENLTVADLAIYAMYLMLTSGYLDHVPKDVLDKYTRLTKVCNTVKEHPKVVEWYKKQAEAQN</sequence>
<dbReference type="EMBL" id="EF423557">
    <property type="protein sequence ID" value="ABR14708.1"/>
    <property type="molecule type" value="mRNA"/>
</dbReference>
<dbReference type="PROSITE" id="PS50404">
    <property type="entry name" value="GST_NTER"/>
    <property type="match status" value="1"/>
</dbReference>
<dbReference type="SFLD" id="SFLDS00019">
    <property type="entry name" value="Glutathione_Transferase_(cytos"/>
    <property type="match status" value="1"/>
</dbReference>
<dbReference type="OMA" id="GIPTTIC"/>
<gene>
    <name evidence="3" type="primary">GST1</name>
    <name evidence="4" type="ORF">CHC_T00009444001</name>
</gene>
<dbReference type="GO" id="GO:0006749">
    <property type="term" value="P:glutathione metabolic process"/>
    <property type="evidence" value="ECO:0007669"/>
    <property type="project" value="TreeGrafter"/>
</dbReference>
<dbReference type="AlphaFoldDB" id="B1N8I2"/>
<dbReference type="SUPFAM" id="SSF47616">
    <property type="entry name" value="GST C-terminal domain-like"/>
    <property type="match status" value="1"/>
</dbReference>
<feature type="domain" description="GST N-terminal" evidence="1">
    <location>
        <begin position="4"/>
        <end position="81"/>
    </location>
</feature>
<reference evidence="5" key="3">
    <citation type="journal article" date="2013" name="Proc. Natl. Acad. Sci. U.S.A.">
        <title>Genome structure and metabolic features in the red seaweed Chondrus crispus shed light on evolution of the Archaeplastida.</title>
        <authorList>
            <person name="Collen J."/>
            <person name="Porcel B."/>
            <person name="Carre W."/>
            <person name="Ball S.G."/>
            <person name="Chaparro C."/>
            <person name="Tonon T."/>
            <person name="Barbeyron T."/>
            <person name="Michel G."/>
            <person name="Noel B."/>
            <person name="Valentin K."/>
            <person name="Elias M."/>
            <person name="Artiguenave F."/>
            <person name="Arun A."/>
            <person name="Aury J.M."/>
            <person name="Barbosa-Neto J.F."/>
            <person name="Bothwell J.H."/>
            <person name="Bouget F.Y."/>
            <person name="Brillet L."/>
            <person name="Cabello-Hurtado F."/>
            <person name="Capella-Gutierrez S."/>
            <person name="Charrier B."/>
            <person name="Cladiere L."/>
            <person name="Cock J.M."/>
            <person name="Coelho S.M."/>
            <person name="Colleoni C."/>
            <person name="Czjzek M."/>
            <person name="Da Silva C."/>
            <person name="Delage L."/>
            <person name="Denoeud F."/>
            <person name="Deschamps P."/>
            <person name="Dittami S.M."/>
            <person name="Gabaldon T."/>
            <person name="Gachon C.M."/>
            <person name="Groisillier A."/>
            <person name="Herve C."/>
            <person name="Jabbari K."/>
            <person name="Katinka M."/>
            <person name="Kloareg B."/>
            <person name="Kowalczyk N."/>
            <person name="Labadie K."/>
            <person name="Leblanc C."/>
            <person name="Lopez P.J."/>
            <person name="McLachlan D.H."/>
            <person name="Meslet-Cladiere L."/>
            <person name="Moustafa A."/>
            <person name="Nehr Z."/>
            <person name="Nyvall Collen P."/>
            <person name="Panaud O."/>
            <person name="Partensky F."/>
            <person name="Poulain J."/>
            <person name="Rensing S.A."/>
            <person name="Rousvoal S."/>
            <person name="Samson G."/>
            <person name="Symeonidi A."/>
            <person name="Weissenbach J."/>
            <person name="Zambounis A."/>
            <person name="Wincker P."/>
            <person name="Boyen C."/>
        </authorList>
    </citation>
    <scope>NUCLEOTIDE SEQUENCE [LARGE SCALE GENOMIC DNA]</scope>
    <source>
        <strain evidence="5">cv. Stackhouse</strain>
    </source>
</reference>
<dbReference type="Gramene" id="CDF35920">
    <property type="protein sequence ID" value="CDF35920"/>
    <property type="gene ID" value="CHC_T00009444001"/>
</dbReference>
<dbReference type="InterPro" id="IPR010987">
    <property type="entry name" value="Glutathione-S-Trfase_C-like"/>
</dbReference>
<dbReference type="Proteomes" id="UP000012073">
    <property type="component" value="Unassembled WGS sequence"/>
</dbReference>
<dbReference type="InterPro" id="IPR040079">
    <property type="entry name" value="Glutathione_S-Trfase"/>
</dbReference>
<evidence type="ECO:0000313" key="5">
    <source>
        <dbReference type="Proteomes" id="UP000012073"/>
    </source>
</evidence>
<dbReference type="GO" id="GO:0004364">
    <property type="term" value="F:glutathione transferase activity"/>
    <property type="evidence" value="ECO:0007669"/>
    <property type="project" value="UniProtKB-EC"/>
</dbReference>
<dbReference type="SFLD" id="SFLDG01205">
    <property type="entry name" value="AMPS.1"/>
    <property type="match status" value="1"/>
</dbReference>
<evidence type="ECO:0000313" key="4">
    <source>
        <dbReference type="EMBL" id="CDF35920.1"/>
    </source>
</evidence>
<dbReference type="OrthoDB" id="414243at2759"/>
<dbReference type="SFLD" id="SFLDG00363">
    <property type="entry name" value="AMPS_(cytGST):_Alpha-__Mu-__Pi"/>
    <property type="match status" value="1"/>
</dbReference>
<dbReference type="Pfam" id="PF02798">
    <property type="entry name" value="GST_N"/>
    <property type="match status" value="1"/>
</dbReference>
<dbReference type="EMBL" id="HG001750">
    <property type="protein sequence ID" value="CDF35920.1"/>
    <property type="molecule type" value="Genomic_DNA"/>
</dbReference>
<dbReference type="RefSeq" id="XP_005715739.1">
    <property type="nucleotide sequence ID" value="XM_005715682.1"/>
</dbReference>
<dbReference type="PANTHER" id="PTHR11571:SF252">
    <property type="entry name" value="GLUTATHIONE S-TRANSFERASE"/>
    <property type="match status" value="1"/>
</dbReference>
<dbReference type="InterPro" id="IPR050213">
    <property type="entry name" value="GST_superfamily"/>
</dbReference>
<keyword evidence="3" id="KW-0808">Transferase</keyword>
<accession>B1N8I2</accession>
<reference evidence="4" key="5">
    <citation type="submission" date="2013-05" db="EMBL/GenBank/DDBJ databases">
        <authorList>
            <person name="Genoscope - CEA"/>
        </authorList>
    </citation>
    <scope>NUCLEOTIDE SEQUENCE</scope>
    <source>
        <strain evidence="4">Stackhouse</strain>
    </source>
</reference>
<dbReference type="InterPro" id="IPR036282">
    <property type="entry name" value="Glutathione-S-Trfase_C_sf"/>
</dbReference>
<dbReference type="PANTHER" id="PTHR11571">
    <property type="entry name" value="GLUTATHIONE S-TRANSFERASE"/>
    <property type="match status" value="1"/>
</dbReference>
<protein>
    <submittedName>
        <fullName evidence="3">Glutathione S-transferase</fullName>
        <ecNumber evidence="3">2.5.1.18</ecNumber>
    </submittedName>
</protein>
<reference evidence="3" key="2">
    <citation type="journal article" date="2008" name="Biochem. J.">
        <title>New members of the glutathione transferase family discovered in red and brown algae.</title>
        <authorList>
            <person name="Herve C."/>
            <person name="de Franco P.O."/>
            <person name="Groisillier A."/>
            <person name="Tonon T."/>
            <person name="Boyen C."/>
        </authorList>
    </citation>
    <scope>NUCLEOTIDE SEQUENCE</scope>
</reference>
<dbReference type="Gene3D" id="1.20.1050.10">
    <property type="match status" value="1"/>
</dbReference>
<dbReference type="KEGG" id="ccp:CHC_T00009444001"/>
<keyword evidence="5" id="KW-1185">Reference proteome</keyword>